<dbReference type="EMBL" id="ML995845">
    <property type="protein sequence ID" value="KAF2768346.1"/>
    <property type="molecule type" value="Genomic_DNA"/>
</dbReference>
<accession>A0A6G1L680</accession>
<name>A0A6G1L680_9PEZI</name>
<sequence length="141" mass="15637">MVPPKKCWKDERVVEAWADCYSVRTAWHVPSGSQPHSTLRLETYFKVCAAVPSCCEKRAATTRLCGPLPEAHACRHASCRHACLCIMFSRVPDVFAFFYFVVCPGVVASTSMPGGHRLANAPLLASVVVELEELHYPTRLC</sequence>
<gene>
    <name evidence="1" type="ORF">EJ03DRAFT_121703</name>
</gene>
<keyword evidence="2" id="KW-1185">Reference proteome</keyword>
<dbReference type="Proteomes" id="UP000799436">
    <property type="component" value="Unassembled WGS sequence"/>
</dbReference>
<protein>
    <submittedName>
        <fullName evidence="1">Uncharacterized protein</fullName>
    </submittedName>
</protein>
<evidence type="ECO:0000313" key="2">
    <source>
        <dbReference type="Proteomes" id="UP000799436"/>
    </source>
</evidence>
<dbReference type="AlphaFoldDB" id="A0A6G1L680"/>
<organism evidence="1 2">
    <name type="scientific">Teratosphaeria nubilosa</name>
    <dbReference type="NCBI Taxonomy" id="161662"/>
    <lineage>
        <taxon>Eukaryota</taxon>
        <taxon>Fungi</taxon>
        <taxon>Dikarya</taxon>
        <taxon>Ascomycota</taxon>
        <taxon>Pezizomycotina</taxon>
        <taxon>Dothideomycetes</taxon>
        <taxon>Dothideomycetidae</taxon>
        <taxon>Mycosphaerellales</taxon>
        <taxon>Teratosphaeriaceae</taxon>
        <taxon>Teratosphaeria</taxon>
    </lineage>
</organism>
<reference evidence="1" key="1">
    <citation type="journal article" date="2020" name="Stud. Mycol.">
        <title>101 Dothideomycetes genomes: a test case for predicting lifestyles and emergence of pathogens.</title>
        <authorList>
            <person name="Haridas S."/>
            <person name="Albert R."/>
            <person name="Binder M."/>
            <person name="Bloem J."/>
            <person name="Labutti K."/>
            <person name="Salamov A."/>
            <person name="Andreopoulos B."/>
            <person name="Baker S."/>
            <person name="Barry K."/>
            <person name="Bills G."/>
            <person name="Bluhm B."/>
            <person name="Cannon C."/>
            <person name="Castanera R."/>
            <person name="Culley D."/>
            <person name="Daum C."/>
            <person name="Ezra D."/>
            <person name="Gonzalez J."/>
            <person name="Henrissat B."/>
            <person name="Kuo A."/>
            <person name="Liang C."/>
            <person name="Lipzen A."/>
            <person name="Lutzoni F."/>
            <person name="Magnuson J."/>
            <person name="Mondo S."/>
            <person name="Nolan M."/>
            <person name="Ohm R."/>
            <person name="Pangilinan J."/>
            <person name="Park H.-J."/>
            <person name="Ramirez L."/>
            <person name="Alfaro M."/>
            <person name="Sun H."/>
            <person name="Tritt A."/>
            <person name="Yoshinaga Y."/>
            <person name="Zwiers L.-H."/>
            <person name="Turgeon B."/>
            <person name="Goodwin S."/>
            <person name="Spatafora J."/>
            <person name="Crous P."/>
            <person name="Grigoriev I."/>
        </authorList>
    </citation>
    <scope>NUCLEOTIDE SEQUENCE</scope>
    <source>
        <strain evidence="1">CBS 116005</strain>
    </source>
</reference>
<proteinExistence type="predicted"/>
<evidence type="ECO:0000313" key="1">
    <source>
        <dbReference type="EMBL" id="KAF2768346.1"/>
    </source>
</evidence>